<dbReference type="Pfam" id="PF01648">
    <property type="entry name" value="ACPS"/>
    <property type="match status" value="1"/>
</dbReference>
<accession>A0A246GCE7</accession>
<dbReference type="InterPro" id="IPR008278">
    <property type="entry name" value="4-PPantetheinyl_Trfase_dom"/>
</dbReference>
<organism evidence="3 4">
    <name type="scientific">Flavobacterium columnare</name>
    <dbReference type="NCBI Taxonomy" id="996"/>
    <lineage>
        <taxon>Bacteria</taxon>
        <taxon>Pseudomonadati</taxon>
        <taxon>Bacteroidota</taxon>
        <taxon>Flavobacteriia</taxon>
        <taxon>Flavobacteriales</taxon>
        <taxon>Flavobacteriaceae</taxon>
        <taxon>Flavobacterium</taxon>
    </lineage>
</organism>
<sequence length="216" mass="25509">MPFYKKIDFSERITVYLWKITETYNELFETVSLKEESIIRLKKMRSESHQKSFLAVRMLLQHCGYTDYDLYYDQRGKPMLNLDNSKIPVEISISHSSSFSALALSKEPVGIDLERIKEKVLRIAPRYMNMKHIESLPIENQIQKATVIWGIKESIFKIKNEIGISFPDHIFEKTFNLDDKQCKAELHFNNKIEYFSIDFCVVEDYILVSAFREQKS</sequence>
<dbReference type="InterPro" id="IPR037143">
    <property type="entry name" value="4-PPantetheinyl_Trfase_dom_sf"/>
</dbReference>
<reference evidence="3 4" key="1">
    <citation type="journal article" date="2017" name="Infect. Genet. Evol.">
        <title>Comparative genome analysis of fish pathogen Flavobacterium columnare reveals extensive sequence diversity within the species.</title>
        <authorList>
            <person name="Kayansamruaj P."/>
            <person name="Dong H.T."/>
            <person name="Hirono I."/>
            <person name="Kondo H."/>
            <person name="Senapin S."/>
            <person name="Rodkhum C."/>
        </authorList>
    </citation>
    <scope>NUCLEOTIDE SEQUENCE [LARGE SCALE GENOMIC DNA]</scope>
    <source>
        <strain evidence="3 4">1214</strain>
    </source>
</reference>
<dbReference type="OrthoDB" id="1190494at2"/>
<dbReference type="GO" id="GO:0000287">
    <property type="term" value="F:magnesium ion binding"/>
    <property type="evidence" value="ECO:0007669"/>
    <property type="project" value="InterPro"/>
</dbReference>
<protein>
    <submittedName>
        <fullName evidence="3">4-phosphopantetheinyl transferase</fullName>
    </submittedName>
</protein>
<dbReference type="Gene3D" id="3.90.470.20">
    <property type="entry name" value="4'-phosphopantetheinyl transferase domain"/>
    <property type="match status" value="2"/>
</dbReference>
<dbReference type="AlphaFoldDB" id="A0A246GCE7"/>
<evidence type="ECO:0000313" key="4">
    <source>
        <dbReference type="Proteomes" id="UP000198034"/>
    </source>
</evidence>
<comment type="caution">
    <text evidence="3">The sequence shown here is derived from an EMBL/GenBank/DDBJ whole genome shotgun (WGS) entry which is preliminary data.</text>
</comment>
<dbReference type="SUPFAM" id="SSF56214">
    <property type="entry name" value="4'-phosphopantetheinyl transferase"/>
    <property type="match status" value="2"/>
</dbReference>
<evidence type="ECO:0000259" key="2">
    <source>
        <dbReference type="Pfam" id="PF01648"/>
    </source>
</evidence>
<proteinExistence type="predicted"/>
<evidence type="ECO:0000313" key="3">
    <source>
        <dbReference type="EMBL" id="OWP78815.1"/>
    </source>
</evidence>
<name>A0A246GCE7_9FLAO</name>
<feature type="domain" description="4'-phosphopantetheinyl transferase" evidence="2">
    <location>
        <begin position="108"/>
        <end position="184"/>
    </location>
</feature>
<keyword evidence="1 3" id="KW-0808">Transferase</keyword>
<evidence type="ECO:0000256" key="1">
    <source>
        <dbReference type="ARBA" id="ARBA00022679"/>
    </source>
</evidence>
<dbReference type="EMBL" id="MTCY01000008">
    <property type="protein sequence ID" value="OWP78815.1"/>
    <property type="molecule type" value="Genomic_DNA"/>
</dbReference>
<dbReference type="GO" id="GO:0008897">
    <property type="term" value="F:holo-[acyl-carrier-protein] synthase activity"/>
    <property type="evidence" value="ECO:0007669"/>
    <property type="project" value="InterPro"/>
</dbReference>
<dbReference type="Proteomes" id="UP000198034">
    <property type="component" value="Unassembled WGS sequence"/>
</dbReference>
<gene>
    <name evidence="3" type="ORF">BWK62_04225</name>
</gene>